<dbReference type="AlphaFoldDB" id="A0A0C3BLZ0"/>
<reference evidence="2" key="2">
    <citation type="submission" date="2015-01" db="EMBL/GenBank/DDBJ databases">
        <title>Evolutionary Origins and Diversification of the Mycorrhizal Mutualists.</title>
        <authorList>
            <consortium name="DOE Joint Genome Institute"/>
            <consortium name="Mycorrhizal Genomics Consortium"/>
            <person name="Kohler A."/>
            <person name="Kuo A."/>
            <person name="Nagy L.G."/>
            <person name="Floudas D."/>
            <person name="Copeland A."/>
            <person name="Barry K.W."/>
            <person name="Cichocki N."/>
            <person name="Veneault-Fourrey C."/>
            <person name="LaButti K."/>
            <person name="Lindquist E.A."/>
            <person name="Lipzen A."/>
            <person name="Lundell T."/>
            <person name="Morin E."/>
            <person name="Murat C."/>
            <person name="Riley R."/>
            <person name="Ohm R."/>
            <person name="Sun H."/>
            <person name="Tunlid A."/>
            <person name="Henrissat B."/>
            <person name="Grigoriev I.V."/>
            <person name="Hibbett D.S."/>
            <person name="Martin F."/>
        </authorList>
    </citation>
    <scope>NUCLEOTIDE SEQUENCE [LARGE SCALE GENOMIC DNA]</scope>
    <source>
        <strain evidence="2">F 1598</strain>
    </source>
</reference>
<accession>A0A0C3BLZ0</accession>
<protein>
    <submittedName>
        <fullName evidence="1">Uncharacterized protein</fullName>
    </submittedName>
</protein>
<dbReference type="Proteomes" id="UP000054166">
    <property type="component" value="Unassembled WGS sequence"/>
</dbReference>
<name>A0A0C3BLZ0_PILCF</name>
<organism evidence="1 2">
    <name type="scientific">Piloderma croceum (strain F 1598)</name>
    <dbReference type="NCBI Taxonomy" id="765440"/>
    <lineage>
        <taxon>Eukaryota</taxon>
        <taxon>Fungi</taxon>
        <taxon>Dikarya</taxon>
        <taxon>Basidiomycota</taxon>
        <taxon>Agaricomycotina</taxon>
        <taxon>Agaricomycetes</taxon>
        <taxon>Agaricomycetidae</taxon>
        <taxon>Atheliales</taxon>
        <taxon>Atheliaceae</taxon>
        <taxon>Piloderma</taxon>
    </lineage>
</organism>
<keyword evidence="2" id="KW-1185">Reference proteome</keyword>
<evidence type="ECO:0000313" key="2">
    <source>
        <dbReference type="Proteomes" id="UP000054166"/>
    </source>
</evidence>
<proteinExistence type="predicted"/>
<reference evidence="1 2" key="1">
    <citation type="submission" date="2014-04" db="EMBL/GenBank/DDBJ databases">
        <authorList>
            <consortium name="DOE Joint Genome Institute"/>
            <person name="Kuo A."/>
            <person name="Tarkka M."/>
            <person name="Buscot F."/>
            <person name="Kohler A."/>
            <person name="Nagy L.G."/>
            <person name="Floudas D."/>
            <person name="Copeland A."/>
            <person name="Barry K.W."/>
            <person name="Cichocki N."/>
            <person name="Veneault-Fourrey C."/>
            <person name="LaButti K."/>
            <person name="Lindquist E.A."/>
            <person name="Lipzen A."/>
            <person name="Lundell T."/>
            <person name="Morin E."/>
            <person name="Murat C."/>
            <person name="Sun H."/>
            <person name="Tunlid A."/>
            <person name="Henrissat B."/>
            <person name="Grigoriev I.V."/>
            <person name="Hibbett D.S."/>
            <person name="Martin F."/>
            <person name="Nordberg H.P."/>
            <person name="Cantor M.N."/>
            <person name="Hua S.X."/>
        </authorList>
    </citation>
    <scope>NUCLEOTIDE SEQUENCE [LARGE SCALE GENOMIC DNA]</scope>
    <source>
        <strain evidence="1 2">F 1598</strain>
    </source>
</reference>
<sequence>MRPSNVNVSLAGFCARPGCAGQEYCPQEIRSIIPKLSGSNQGIFASAKVDPMITCRMNCLHPRKRNNLLPHSPKDLWCN</sequence>
<gene>
    <name evidence="1" type="ORF">PILCRDRAFT_278425</name>
</gene>
<dbReference type="EMBL" id="KN832979">
    <property type="protein sequence ID" value="KIM87483.1"/>
    <property type="molecule type" value="Genomic_DNA"/>
</dbReference>
<evidence type="ECO:0000313" key="1">
    <source>
        <dbReference type="EMBL" id="KIM87483.1"/>
    </source>
</evidence>
<dbReference type="HOGENOM" id="CLU_2606845_0_0_1"/>
<dbReference type="InParanoid" id="A0A0C3BLZ0"/>